<name>A0AAV5AGN9_9AGAM</name>
<sequence length="80" mass="9162">MTTTSDSDNELLQEENIKYWREGAHLVIERPGGPGSDVEVEVRKNVFTDCGKFEEAARHFKKSILERLKGKRHHNGHSSK</sequence>
<accession>A0AAV5AGN9</accession>
<organism evidence="1 2">
    <name type="scientific">Clathrus columnatus</name>
    <dbReference type="NCBI Taxonomy" id="1419009"/>
    <lineage>
        <taxon>Eukaryota</taxon>
        <taxon>Fungi</taxon>
        <taxon>Dikarya</taxon>
        <taxon>Basidiomycota</taxon>
        <taxon>Agaricomycotina</taxon>
        <taxon>Agaricomycetes</taxon>
        <taxon>Phallomycetidae</taxon>
        <taxon>Phallales</taxon>
        <taxon>Clathraceae</taxon>
        <taxon>Clathrus</taxon>
    </lineage>
</organism>
<gene>
    <name evidence="1" type="ORF">Clacol_008058</name>
</gene>
<protein>
    <submittedName>
        <fullName evidence="1">Uncharacterized protein</fullName>
    </submittedName>
</protein>
<keyword evidence="2" id="KW-1185">Reference proteome</keyword>
<dbReference type="EMBL" id="BPWL01000009">
    <property type="protein sequence ID" value="GJJ13801.1"/>
    <property type="molecule type" value="Genomic_DNA"/>
</dbReference>
<reference evidence="1" key="1">
    <citation type="submission" date="2021-10" db="EMBL/GenBank/DDBJ databases">
        <title>De novo Genome Assembly of Clathrus columnatus (Basidiomycota, Fungi) Using Illumina and Nanopore Sequence Data.</title>
        <authorList>
            <person name="Ogiso-Tanaka E."/>
            <person name="Itagaki H."/>
            <person name="Hosoya T."/>
            <person name="Hosaka K."/>
        </authorList>
    </citation>
    <scope>NUCLEOTIDE SEQUENCE</scope>
    <source>
        <strain evidence="1">MO-923</strain>
    </source>
</reference>
<comment type="caution">
    <text evidence="1">The sequence shown here is derived from an EMBL/GenBank/DDBJ whole genome shotgun (WGS) entry which is preliminary data.</text>
</comment>
<evidence type="ECO:0000313" key="2">
    <source>
        <dbReference type="Proteomes" id="UP001050691"/>
    </source>
</evidence>
<proteinExistence type="predicted"/>
<dbReference type="AlphaFoldDB" id="A0AAV5AGN9"/>
<dbReference type="Proteomes" id="UP001050691">
    <property type="component" value="Unassembled WGS sequence"/>
</dbReference>
<evidence type="ECO:0000313" key="1">
    <source>
        <dbReference type="EMBL" id="GJJ13801.1"/>
    </source>
</evidence>